<keyword evidence="3" id="KW-1185">Reference proteome</keyword>
<dbReference type="AlphaFoldDB" id="A0A640WA96"/>
<name>A0A640WA96_9GAMM</name>
<sequence length="81" mass="9001">MATPSKPPRRKGKGAPPTLAESATANTNTVAPENTDDRKLVNFRWPPELHKRLKIYCLEHDMDMQDFAAAAVINELDRKGG</sequence>
<protein>
    <recommendedName>
        <fullName evidence="4">Toxin-antitoxin system HicB family antitoxin</fullName>
    </recommendedName>
</protein>
<evidence type="ECO:0000313" key="2">
    <source>
        <dbReference type="EMBL" id="KAA0015473.1"/>
    </source>
</evidence>
<evidence type="ECO:0000256" key="1">
    <source>
        <dbReference type="SAM" id="MobiDB-lite"/>
    </source>
</evidence>
<reference evidence="2 3" key="1">
    <citation type="submission" date="2019-08" db="EMBL/GenBank/DDBJ databases">
        <title>Bioinformatics analysis of the strain L3 and L5.</title>
        <authorList>
            <person name="Li X."/>
        </authorList>
    </citation>
    <scope>NUCLEOTIDE SEQUENCE [LARGE SCALE GENOMIC DNA]</scope>
    <source>
        <strain evidence="2 3">L3</strain>
    </source>
</reference>
<dbReference type="Gene3D" id="1.10.1220.10">
    <property type="entry name" value="Met repressor-like"/>
    <property type="match status" value="1"/>
</dbReference>
<accession>A0A640WA96</accession>
<comment type="caution">
    <text evidence="2">The sequence shown here is derived from an EMBL/GenBank/DDBJ whole genome shotgun (WGS) entry which is preliminary data.</text>
</comment>
<gene>
    <name evidence="2" type="ORF">F0A16_20505</name>
</gene>
<dbReference type="InterPro" id="IPR013321">
    <property type="entry name" value="Arc_rbn_hlx_hlx"/>
</dbReference>
<organism evidence="2 3">
    <name type="scientific">Salinicola corii</name>
    <dbReference type="NCBI Taxonomy" id="2606937"/>
    <lineage>
        <taxon>Bacteria</taxon>
        <taxon>Pseudomonadati</taxon>
        <taxon>Pseudomonadota</taxon>
        <taxon>Gammaproteobacteria</taxon>
        <taxon>Oceanospirillales</taxon>
        <taxon>Halomonadaceae</taxon>
        <taxon>Salinicola</taxon>
    </lineage>
</organism>
<dbReference type="InterPro" id="IPR010985">
    <property type="entry name" value="Ribbon_hlx_hlx"/>
</dbReference>
<feature type="region of interest" description="Disordered" evidence="1">
    <location>
        <begin position="1"/>
        <end position="38"/>
    </location>
</feature>
<evidence type="ECO:0008006" key="4">
    <source>
        <dbReference type="Google" id="ProtNLM"/>
    </source>
</evidence>
<dbReference type="SUPFAM" id="SSF47598">
    <property type="entry name" value="Ribbon-helix-helix"/>
    <property type="match status" value="1"/>
</dbReference>
<dbReference type="RefSeq" id="WP_149437757.1">
    <property type="nucleotide sequence ID" value="NZ_VTPX01000021.1"/>
</dbReference>
<evidence type="ECO:0000313" key="3">
    <source>
        <dbReference type="Proteomes" id="UP000466024"/>
    </source>
</evidence>
<dbReference type="GO" id="GO:0006355">
    <property type="term" value="P:regulation of DNA-templated transcription"/>
    <property type="evidence" value="ECO:0007669"/>
    <property type="project" value="InterPro"/>
</dbReference>
<dbReference type="Proteomes" id="UP000466024">
    <property type="component" value="Unassembled WGS sequence"/>
</dbReference>
<feature type="compositionally biased region" description="Polar residues" evidence="1">
    <location>
        <begin position="21"/>
        <end position="32"/>
    </location>
</feature>
<dbReference type="EMBL" id="VTPX01000021">
    <property type="protein sequence ID" value="KAA0015473.1"/>
    <property type="molecule type" value="Genomic_DNA"/>
</dbReference>
<proteinExistence type="predicted"/>